<keyword evidence="3" id="KW-1185">Reference proteome</keyword>
<dbReference type="SUPFAM" id="SSF81383">
    <property type="entry name" value="F-box domain"/>
    <property type="match status" value="1"/>
</dbReference>
<gene>
    <name evidence="2" type="ORF">U9M48_014040</name>
</gene>
<reference evidence="2 3" key="1">
    <citation type="submission" date="2024-02" db="EMBL/GenBank/DDBJ databases">
        <title>High-quality chromosome-scale genome assembly of Pensacola bahiagrass (Paspalum notatum Flugge var. saurae).</title>
        <authorList>
            <person name="Vega J.M."/>
            <person name="Podio M."/>
            <person name="Orjuela J."/>
            <person name="Siena L.A."/>
            <person name="Pessino S.C."/>
            <person name="Combes M.C."/>
            <person name="Mariac C."/>
            <person name="Albertini E."/>
            <person name="Pupilli F."/>
            <person name="Ortiz J.P.A."/>
            <person name="Leblanc O."/>
        </authorList>
    </citation>
    <scope>NUCLEOTIDE SEQUENCE [LARGE SCALE GENOMIC DNA]</scope>
    <source>
        <strain evidence="2">R1</strain>
        <tissue evidence="2">Leaf</tissue>
    </source>
</reference>
<organism evidence="2 3">
    <name type="scientific">Paspalum notatum var. saurae</name>
    <dbReference type="NCBI Taxonomy" id="547442"/>
    <lineage>
        <taxon>Eukaryota</taxon>
        <taxon>Viridiplantae</taxon>
        <taxon>Streptophyta</taxon>
        <taxon>Embryophyta</taxon>
        <taxon>Tracheophyta</taxon>
        <taxon>Spermatophyta</taxon>
        <taxon>Magnoliopsida</taxon>
        <taxon>Liliopsida</taxon>
        <taxon>Poales</taxon>
        <taxon>Poaceae</taxon>
        <taxon>PACMAD clade</taxon>
        <taxon>Panicoideae</taxon>
        <taxon>Andropogonodae</taxon>
        <taxon>Paspaleae</taxon>
        <taxon>Paspalinae</taxon>
        <taxon>Paspalum</taxon>
    </lineage>
</organism>
<dbReference type="PROSITE" id="PS50181">
    <property type="entry name" value="FBOX"/>
    <property type="match status" value="1"/>
</dbReference>
<feature type="domain" description="F-box" evidence="1">
    <location>
        <begin position="1"/>
        <end position="45"/>
    </location>
</feature>
<protein>
    <recommendedName>
        <fullName evidence="1">F-box domain-containing protein</fullName>
    </recommendedName>
</protein>
<dbReference type="InterPro" id="IPR001810">
    <property type="entry name" value="F-box_dom"/>
</dbReference>
<dbReference type="PANTHER" id="PTHR33207">
    <property type="entry name" value="F-BOX DOMAIN CONTAINING PROTEIN-RELATED"/>
    <property type="match status" value="1"/>
</dbReference>
<evidence type="ECO:0000259" key="1">
    <source>
        <dbReference type="PROSITE" id="PS50181"/>
    </source>
</evidence>
<evidence type="ECO:0000313" key="3">
    <source>
        <dbReference type="Proteomes" id="UP001341281"/>
    </source>
</evidence>
<dbReference type="AlphaFoldDB" id="A0AAQ3WK66"/>
<dbReference type="InterPro" id="IPR036047">
    <property type="entry name" value="F-box-like_dom_sf"/>
</dbReference>
<evidence type="ECO:0000313" key="2">
    <source>
        <dbReference type="EMBL" id="WVZ64540.1"/>
    </source>
</evidence>
<dbReference type="Pfam" id="PF12937">
    <property type="entry name" value="F-box-like"/>
    <property type="match status" value="1"/>
</dbReference>
<name>A0AAQ3WK66_PASNO</name>
<proteinExistence type="predicted"/>
<sequence>MDSIPNDVLKLILPLIDSPICLIRAAATCKNWRRIIAADGILSRFLSLHAPPVAGVYYNSAPSPDQPEPPAFIPSPTGAAIYSRHFSLDFLPEDGSVASGPWAWRIVDSRGSLLLLVRRPPGDEGFTLHGDHEVVVCEPLTRRMERISPCAETGRGGDGDTLICTYLIDGEDDGGGAGLDCATGISMSKFRVLCVVYGNYRYRSRVFTSGGSWREISIDSERMNRLIDLMGYMGHGMAMAASSLQHRVVAGGIGSQRMDLMGITTAWLYWYTGGSMVVAVDRSTAEATSFVLPVGAEDWDCLNVSGLVRVTDGPNGSVRLVVSEAGGNVKIYAWIHGVWVLEKRMSIPPPAVATMGGAEPPHSHFKPWELLTVCAPLIVVSPYQDGVMWRLCLDGETAELKRIAGVPYPCKLPWPLPFHSYTDP</sequence>
<dbReference type="Proteomes" id="UP001341281">
    <property type="component" value="Chromosome 03"/>
</dbReference>
<accession>A0AAQ3WK66</accession>
<dbReference type="EMBL" id="CP144747">
    <property type="protein sequence ID" value="WVZ64540.1"/>
    <property type="molecule type" value="Genomic_DNA"/>
</dbReference>